<dbReference type="InterPro" id="IPR053197">
    <property type="entry name" value="F-box_SCFL_complex_component"/>
</dbReference>
<comment type="caution">
    <text evidence="2">The sequence shown here is derived from an EMBL/GenBank/DDBJ whole genome shotgun (WGS) entry which is preliminary data.</text>
</comment>
<keyword evidence="3" id="KW-1185">Reference proteome</keyword>
<protein>
    <recommendedName>
        <fullName evidence="1">At1g61320/AtMIF1 LRR domain-containing protein</fullName>
    </recommendedName>
</protein>
<dbReference type="AlphaFoldDB" id="A0A540M506"/>
<dbReference type="Gene3D" id="3.80.10.10">
    <property type="entry name" value="Ribonuclease Inhibitor"/>
    <property type="match status" value="1"/>
</dbReference>
<organism evidence="2 3">
    <name type="scientific">Malus baccata</name>
    <name type="common">Siberian crab apple</name>
    <name type="synonym">Pyrus baccata</name>
    <dbReference type="NCBI Taxonomy" id="106549"/>
    <lineage>
        <taxon>Eukaryota</taxon>
        <taxon>Viridiplantae</taxon>
        <taxon>Streptophyta</taxon>
        <taxon>Embryophyta</taxon>
        <taxon>Tracheophyta</taxon>
        <taxon>Spermatophyta</taxon>
        <taxon>Magnoliopsida</taxon>
        <taxon>eudicotyledons</taxon>
        <taxon>Gunneridae</taxon>
        <taxon>Pentapetalae</taxon>
        <taxon>rosids</taxon>
        <taxon>fabids</taxon>
        <taxon>Rosales</taxon>
        <taxon>Rosaceae</taxon>
        <taxon>Amygdaloideae</taxon>
        <taxon>Maleae</taxon>
        <taxon>Malus</taxon>
    </lineage>
</organism>
<evidence type="ECO:0000313" key="3">
    <source>
        <dbReference type="Proteomes" id="UP000315295"/>
    </source>
</evidence>
<dbReference type="PANTHER" id="PTHR34223">
    <property type="entry name" value="OS11G0201299 PROTEIN"/>
    <property type="match status" value="1"/>
</dbReference>
<accession>A0A540M506</accession>
<dbReference type="EMBL" id="VIEB01000356">
    <property type="protein sequence ID" value="TQD93834.1"/>
    <property type="molecule type" value="Genomic_DNA"/>
</dbReference>
<evidence type="ECO:0000259" key="1">
    <source>
        <dbReference type="Pfam" id="PF23622"/>
    </source>
</evidence>
<name>A0A540M506_MALBA</name>
<feature type="domain" description="At1g61320/AtMIF1 LRR" evidence="1">
    <location>
        <begin position="120"/>
        <end position="342"/>
    </location>
</feature>
<proteinExistence type="predicted"/>
<evidence type="ECO:0000313" key="2">
    <source>
        <dbReference type="EMBL" id="TQD93834.1"/>
    </source>
</evidence>
<dbReference type="InterPro" id="IPR032675">
    <property type="entry name" value="LRR_dom_sf"/>
</dbReference>
<gene>
    <name evidence="2" type="ORF">C1H46_020522</name>
</gene>
<dbReference type="InterPro" id="IPR036047">
    <property type="entry name" value="F-box-like_dom_sf"/>
</dbReference>
<dbReference type="InterPro" id="IPR055357">
    <property type="entry name" value="LRR_At1g61320_AtMIF1"/>
</dbReference>
<reference evidence="2 3" key="1">
    <citation type="journal article" date="2019" name="G3 (Bethesda)">
        <title>Sequencing of a Wild Apple (Malus baccata) Genome Unravels the Differences Between Cultivated and Wild Apple Species Regarding Disease Resistance and Cold Tolerance.</title>
        <authorList>
            <person name="Chen X."/>
        </authorList>
    </citation>
    <scope>NUCLEOTIDE SEQUENCE [LARGE SCALE GENOMIC DNA]</scope>
    <source>
        <strain evidence="3">cv. Shandingzi</strain>
        <tissue evidence="2">Leaves</tissue>
    </source>
</reference>
<sequence length="495" mass="55808">MIKRKAEACNDIRIINKKTKSQDQNHDIQNQHGTAVVTREFELPDLVVSQVLLLLPTKLAVQASILSRQWERVWSSIPVLVFNEYEEPGGDWHTLEHKLFIDFLKKCLKRREKDKYTVDKLTLHMRYGGGRGSTAIIDKWTSFAVERNIKEIDIILKRKLGPDKNAIYKLSQTILNAKSLTTLNLENVRIVDNMSCISLPSLESMSLTTVVLSKLGFIQLISGCPSIEYLSLNQCRLKDDVKISSLSIKSLKVVQCSIVGMEIEAMNLEYFLSCYTSMSKINIASCQTLRNLNFSDRCLEGAWFEHGLDSRFPLLESLTMNNCIISSSIINVDNQQLKHIALYGYDKNVAKVTLSTPNLLSFELSTAGYLSSAEFSTLVSNFSISAPKLLEAMIIINFDPIVDSYSSSMRKFLGNFDCSRKLNLSVNAAQALIFSEETRKTCQPPLPTVEHLEVQTYSSADVKEEDLGSSLEWLAPTVDSLRVTVYEENEIFTHG</sequence>
<dbReference type="Proteomes" id="UP000315295">
    <property type="component" value="Unassembled WGS sequence"/>
</dbReference>
<dbReference type="SUPFAM" id="SSF52047">
    <property type="entry name" value="RNI-like"/>
    <property type="match status" value="1"/>
</dbReference>
<dbReference type="SUPFAM" id="SSF81383">
    <property type="entry name" value="F-box domain"/>
    <property type="match status" value="1"/>
</dbReference>
<dbReference type="Pfam" id="PF23622">
    <property type="entry name" value="LRR_At1g61320_AtMIF1"/>
    <property type="match status" value="1"/>
</dbReference>
<dbReference type="PANTHER" id="PTHR34223:SF51">
    <property type="entry name" value="OS06G0556300 PROTEIN"/>
    <property type="match status" value="1"/>
</dbReference>